<protein>
    <submittedName>
        <fullName evidence="1">Uncharacterized protein</fullName>
    </submittedName>
</protein>
<proteinExistence type="predicted"/>
<dbReference type="SMART" id="SM00028">
    <property type="entry name" value="TPR"/>
    <property type="match status" value="4"/>
</dbReference>
<accession>A0AAN6S5A9</accession>
<dbReference type="InterPro" id="IPR019734">
    <property type="entry name" value="TPR_rpt"/>
</dbReference>
<dbReference type="AlphaFoldDB" id="A0AAN6S5A9"/>
<dbReference type="PANTHER" id="PTHR46082">
    <property type="entry name" value="ATP/GTP-BINDING PROTEIN-RELATED"/>
    <property type="match status" value="1"/>
</dbReference>
<evidence type="ECO:0000313" key="1">
    <source>
        <dbReference type="EMBL" id="KAK3940985.1"/>
    </source>
</evidence>
<reference evidence="2" key="1">
    <citation type="journal article" date="2023" name="Mol. Phylogenet. Evol.">
        <title>Genome-scale phylogeny and comparative genomics of the fungal order Sordariales.</title>
        <authorList>
            <person name="Hensen N."/>
            <person name="Bonometti L."/>
            <person name="Westerberg I."/>
            <person name="Brannstrom I.O."/>
            <person name="Guillou S."/>
            <person name="Cros-Aarteil S."/>
            <person name="Calhoun S."/>
            <person name="Haridas S."/>
            <person name="Kuo A."/>
            <person name="Mondo S."/>
            <person name="Pangilinan J."/>
            <person name="Riley R."/>
            <person name="LaButti K."/>
            <person name="Andreopoulos B."/>
            <person name="Lipzen A."/>
            <person name="Chen C."/>
            <person name="Yan M."/>
            <person name="Daum C."/>
            <person name="Ng V."/>
            <person name="Clum A."/>
            <person name="Steindorff A."/>
            <person name="Ohm R.A."/>
            <person name="Martin F."/>
            <person name="Silar P."/>
            <person name="Natvig D.O."/>
            <person name="Lalanne C."/>
            <person name="Gautier V."/>
            <person name="Ament-Velasquez S.L."/>
            <person name="Kruys A."/>
            <person name="Hutchinson M.I."/>
            <person name="Powell A.J."/>
            <person name="Barry K."/>
            <person name="Miller A.N."/>
            <person name="Grigoriev I.V."/>
            <person name="Debuchy R."/>
            <person name="Gladieux P."/>
            <person name="Hiltunen Thoren M."/>
            <person name="Johannesson H."/>
        </authorList>
    </citation>
    <scope>NUCLEOTIDE SEQUENCE [LARGE SCALE GENOMIC DNA]</scope>
    <source>
        <strain evidence="2">CBS 340.73</strain>
    </source>
</reference>
<name>A0AAN6S5A9_9PEZI</name>
<dbReference type="SUPFAM" id="SSF52540">
    <property type="entry name" value="P-loop containing nucleoside triphosphate hydrolases"/>
    <property type="match status" value="1"/>
</dbReference>
<dbReference type="Pfam" id="PF13424">
    <property type="entry name" value="TPR_12"/>
    <property type="match status" value="1"/>
</dbReference>
<dbReference type="PANTHER" id="PTHR46082:SF6">
    <property type="entry name" value="AAA+ ATPASE DOMAIN-CONTAINING PROTEIN-RELATED"/>
    <property type="match status" value="1"/>
</dbReference>
<dbReference type="SUPFAM" id="SSF48452">
    <property type="entry name" value="TPR-like"/>
    <property type="match status" value="2"/>
</dbReference>
<dbReference type="Proteomes" id="UP001303473">
    <property type="component" value="Unassembled WGS sequence"/>
</dbReference>
<dbReference type="EMBL" id="MU853788">
    <property type="protein sequence ID" value="KAK3940985.1"/>
    <property type="molecule type" value="Genomic_DNA"/>
</dbReference>
<dbReference type="Gene3D" id="1.25.40.10">
    <property type="entry name" value="Tetratricopeptide repeat domain"/>
    <property type="match status" value="2"/>
</dbReference>
<dbReference type="InterPro" id="IPR053137">
    <property type="entry name" value="NLR-like"/>
</dbReference>
<dbReference type="InterPro" id="IPR027417">
    <property type="entry name" value="P-loop_NTPase"/>
</dbReference>
<sequence>MLFVRKEWRKAAIISLGGVGKTQVALQLAYWIKKHRPDKATFKQAFTAIGGEDDDLKESLLIMDNADNKDILFSSADMPGGISEYLPESGDGLTLFTIRDVIELHEIDPPEAADFFKKSLIQKDMLRDKAATAKLLKELTYLPLAITQAAAYINIKQVPLTEYIRKFDNAAADLLSFISCIEPKGIPQSLFPGSESIEQLVDVIGMLYAYAFLTRRGDSKVFDMHSLVHLVTRIWVQREGLTVTTDEKATRHFITVFPSDDYANRNVWREYLPHAFRVLQHSKELEEKSDLVDGRIEEAVKNHPSRLASQHELAGAYEANGQVKEAVALHEQVVAIRKRVLAEDHPERLASQHELAIAYRANGQVKEAVALHEQVFAICKRVFAEDHPSRLASQHQLAIAYRANGQVKEAVALLEQWLASQHALAGAYEANGQVKAAVALLEQVVATEAKTLAEDHPERLASQHELAIAYRANGQVFAICKRVFAEDHPSRLASQHELAGAYRANGQVKEAVALLEQVVAIRKRVFAEDEVETPILKCRCRSSERDWYFRWVPVQTD</sequence>
<evidence type="ECO:0000313" key="2">
    <source>
        <dbReference type="Proteomes" id="UP001303473"/>
    </source>
</evidence>
<comment type="caution">
    <text evidence="1">The sequence shown here is derived from an EMBL/GenBank/DDBJ whole genome shotgun (WGS) entry which is preliminary data.</text>
</comment>
<dbReference type="InterPro" id="IPR011990">
    <property type="entry name" value="TPR-like_helical_dom_sf"/>
</dbReference>
<gene>
    <name evidence="1" type="ORF">QBC46DRAFT_432781</name>
</gene>
<keyword evidence="2" id="KW-1185">Reference proteome</keyword>
<organism evidence="1 2">
    <name type="scientific">Diplogelasinospora grovesii</name>
    <dbReference type="NCBI Taxonomy" id="303347"/>
    <lineage>
        <taxon>Eukaryota</taxon>
        <taxon>Fungi</taxon>
        <taxon>Dikarya</taxon>
        <taxon>Ascomycota</taxon>
        <taxon>Pezizomycotina</taxon>
        <taxon>Sordariomycetes</taxon>
        <taxon>Sordariomycetidae</taxon>
        <taxon>Sordariales</taxon>
        <taxon>Diplogelasinosporaceae</taxon>
        <taxon>Diplogelasinospora</taxon>
    </lineage>
</organism>
<dbReference type="Pfam" id="PF13374">
    <property type="entry name" value="TPR_10"/>
    <property type="match status" value="2"/>
</dbReference>